<dbReference type="Proteomes" id="UP001283361">
    <property type="component" value="Unassembled WGS sequence"/>
</dbReference>
<evidence type="ECO:0000313" key="2">
    <source>
        <dbReference type="Proteomes" id="UP001283361"/>
    </source>
</evidence>
<organism evidence="1 2">
    <name type="scientific">Elysia crispata</name>
    <name type="common">lettuce slug</name>
    <dbReference type="NCBI Taxonomy" id="231223"/>
    <lineage>
        <taxon>Eukaryota</taxon>
        <taxon>Metazoa</taxon>
        <taxon>Spiralia</taxon>
        <taxon>Lophotrochozoa</taxon>
        <taxon>Mollusca</taxon>
        <taxon>Gastropoda</taxon>
        <taxon>Heterobranchia</taxon>
        <taxon>Euthyneura</taxon>
        <taxon>Panpulmonata</taxon>
        <taxon>Sacoglossa</taxon>
        <taxon>Placobranchoidea</taxon>
        <taxon>Plakobranchidae</taxon>
        <taxon>Elysia</taxon>
    </lineage>
</organism>
<evidence type="ECO:0000313" key="1">
    <source>
        <dbReference type="EMBL" id="KAK3772965.1"/>
    </source>
</evidence>
<dbReference type="AlphaFoldDB" id="A0AAE1DKB1"/>
<comment type="caution">
    <text evidence="1">The sequence shown here is derived from an EMBL/GenBank/DDBJ whole genome shotgun (WGS) entry which is preliminary data.</text>
</comment>
<accession>A0AAE1DKB1</accession>
<name>A0AAE1DKB1_9GAST</name>
<proteinExistence type="predicted"/>
<protein>
    <submittedName>
        <fullName evidence="1">Uncharacterized protein</fullName>
    </submittedName>
</protein>
<gene>
    <name evidence="1" type="ORF">RRG08_012734</name>
</gene>
<sequence length="113" mass="12973">MKLNQLCSRQMCMSHANMLGMAGIMVMSVVSGSLSDSCVDSGPEREKDPPLCEHGPRWKPLYRHNFFYIWGPQLLKVRLGRHFRYCYSGHADCCQVCFAFCSLKPETSDYRTQ</sequence>
<keyword evidence="2" id="KW-1185">Reference proteome</keyword>
<dbReference type="EMBL" id="JAWDGP010003575">
    <property type="protein sequence ID" value="KAK3772965.1"/>
    <property type="molecule type" value="Genomic_DNA"/>
</dbReference>
<reference evidence="1" key="1">
    <citation type="journal article" date="2023" name="G3 (Bethesda)">
        <title>A reference genome for the long-term kleptoplast-retaining sea slug Elysia crispata morphotype clarki.</title>
        <authorList>
            <person name="Eastman K.E."/>
            <person name="Pendleton A.L."/>
            <person name="Shaikh M.A."/>
            <person name="Suttiyut T."/>
            <person name="Ogas R."/>
            <person name="Tomko P."/>
            <person name="Gavelis G."/>
            <person name="Widhalm J.R."/>
            <person name="Wisecaver J.H."/>
        </authorList>
    </citation>
    <scope>NUCLEOTIDE SEQUENCE</scope>
    <source>
        <strain evidence="1">ECLA1</strain>
    </source>
</reference>